<accession>A0A8T2PQ24</accession>
<dbReference type="EMBL" id="JAFBMS010000004">
    <property type="protein sequence ID" value="KAG9353454.1"/>
    <property type="molecule type" value="Genomic_DNA"/>
</dbReference>
<protein>
    <submittedName>
        <fullName evidence="1">Uncharacterized protein</fullName>
    </submittedName>
</protein>
<proteinExistence type="predicted"/>
<organism evidence="1 2">
    <name type="scientific">Albula glossodonta</name>
    <name type="common">roundjaw bonefish</name>
    <dbReference type="NCBI Taxonomy" id="121402"/>
    <lineage>
        <taxon>Eukaryota</taxon>
        <taxon>Metazoa</taxon>
        <taxon>Chordata</taxon>
        <taxon>Craniata</taxon>
        <taxon>Vertebrata</taxon>
        <taxon>Euteleostomi</taxon>
        <taxon>Actinopterygii</taxon>
        <taxon>Neopterygii</taxon>
        <taxon>Teleostei</taxon>
        <taxon>Albuliformes</taxon>
        <taxon>Albulidae</taxon>
        <taxon>Albula</taxon>
    </lineage>
</organism>
<reference evidence="1" key="1">
    <citation type="thesis" date="2021" institute="BYU ScholarsArchive" country="Provo, UT, USA">
        <title>Applications of and Algorithms for Genome Assembly and Genomic Analyses with an Emphasis on Marine Teleosts.</title>
        <authorList>
            <person name="Pickett B.D."/>
        </authorList>
    </citation>
    <scope>NUCLEOTIDE SEQUENCE</scope>
    <source>
        <strain evidence="1">HI-2016</strain>
    </source>
</reference>
<keyword evidence="2" id="KW-1185">Reference proteome</keyword>
<gene>
    <name evidence="1" type="ORF">JZ751_018050</name>
</gene>
<dbReference type="AlphaFoldDB" id="A0A8T2PQ24"/>
<dbReference type="Proteomes" id="UP000824540">
    <property type="component" value="Unassembled WGS sequence"/>
</dbReference>
<evidence type="ECO:0000313" key="1">
    <source>
        <dbReference type="EMBL" id="KAG9353454.1"/>
    </source>
</evidence>
<name>A0A8T2PQ24_9TELE</name>
<evidence type="ECO:0000313" key="2">
    <source>
        <dbReference type="Proteomes" id="UP000824540"/>
    </source>
</evidence>
<sequence length="61" mass="7048">MRTSCQEWQSWDSNTQRQCSRLFPGHASYCSGGFVRAFFQSIEIEMKLALKSEAGAERRGW</sequence>
<comment type="caution">
    <text evidence="1">The sequence shown here is derived from an EMBL/GenBank/DDBJ whole genome shotgun (WGS) entry which is preliminary data.</text>
</comment>